<sequence length="303" mass="31666">MTEQTASRAKTGRFAGKVAYVTGAARGQGRSHALALAREGASIIAVDLCHEVDATRGLYPGSTVEDLETTASAIRDDGGRVVAEVSDVRDVASLAAVLDRGLDEFGRLDIVVANAGVFAFGQQTHEIPESAWREVIDINLTGVWNTIRTTVPTLLEQGTGGSIVLTSSAAGLRGLPNAAHYAASKHAVAGLMKSVAIELAPHSIRVNSLHPGSVATDMILNEALFRLFLPDHAAPGMPEARQALTATNLLPVPWVEPVDVTEALLFLASDEARYITGQEMKIDAGSSLRSGGGSAQPAPSASR</sequence>
<dbReference type="PANTHER" id="PTHR24321:SF8">
    <property type="entry name" value="ESTRADIOL 17-BETA-DEHYDROGENASE 8-RELATED"/>
    <property type="match status" value="1"/>
</dbReference>
<evidence type="ECO:0000256" key="3">
    <source>
        <dbReference type="ARBA" id="ARBA00023027"/>
    </source>
</evidence>
<comment type="similarity">
    <text evidence="1 4">Belongs to the short-chain dehydrogenases/reductases (SDR) family.</text>
</comment>
<keyword evidence="3" id="KW-0520">NAD</keyword>
<dbReference type="Pfam" id="PF00106">
    <property type="entry name" value="adh_short"/>
    <property type="match status" value="1"/>
</dbReference>
<dbReference type="NCBIfam" id="TIGR03971">
    <property type="entry name" value="SDR_subfam_1"/>
    <property type="match status" value="1"/>
</dbReference>
<feature type="region of interest" description="Disordered" evidence="5">
    <location>
        <begin position="284"/>
        <end position="303"/>
    </location>
</feature>
<organism evidence="6 7">
    <name type="scientific">Pseudonocardia xishanensis</name>
    <dbReference type="NCBI Taxonomy" id="630995"/>
    <lineage>
        <taxon>Bacteria</taxon>
        <taxon>Bacillati</taxon>
        <taxon>Actinomycetota</taxon>
        <taxon>Actinomycetes</taxon>
        <taxon>Pseudonocardiales</taxon>
        <taxon>Pseudonocardiaceae</taxon>
        <taxon>Pseudonocardia</taxon>
    </lineage>
</organism>
<dbReference type="Proteomes" id="UP001501598">
    <property type="component" value="Unassembled WGS sequence"/>
</dbReference>
<proteinExistence type="inferred from homology"/>
<keyword evidence="7" id="KW-1185">Reference proteome</keyword>
<evidence type="ECO:0000256" key="2">
    <source>
        <dbReference type="ARBA" id="ARBA00023002"/>
    </source>
</evidence>
<dbReference type="NCBIfam" id="NF009467">
    <property type="entry name" value="PRK12826.1-3"/>
    <property type="match status" value="1"/>
</dbReference>
<dbReference type="PRINTS" id="PR00080">
    <property type="entry name" value="SDRFAMILY"/>
</dbReference>
<evidence type="ECO:0000256" key="4">
    <source>
        <dbReference type="RuleBase" id="RU000363"/>
    </source>
</evidence>
<gene>
    <name evidence="6" type="ORF">GCM10023175_64370</name>
</gene>
<evidence type="ECO:0000256" key="5">
    <source>
        <dbReference type="SAM" id="MobiDB-lite"/>
    </source>
</evidence>
<evidence type="ECO:0000256" key="1">
    <source>
        <dbReference type="ARBA" id="ARBA00006484"/>
    </source>
</evidence>
<reference evidence="7" key="1">
    <citation type="journal article" date="2019" name="Int. J. Syst. Evol. Microbiol.">
        <title>The Global Catalogue of Microorganisms (GCM) 10K type strain sequencing project: providing services to taxonomists for standard genome sequencing and annotation.</title>
        <authorList>
            <consortium name="The Broad Institute Genomics Platform"/>
            <consortium name="The Broad Institute Genome Sequencing Center for Infectious Disease"/>
            <person name="Wu L."/>
            <person name="Ma J."/>
        </authorList>
    </citation>
    <scope>NUCLEOTIDE SEQUENCE [LARGE SCALE GENOMIC DNA]</scope>
    <source>
        <strain evidence="7">JCM 17906</strain>
    </source>
</reference>
<dbReference type="InterPro" id="IPR002347">
    <property type="entry name" value="SDR_fam"/>
</dbReference>
<comment type="caution">
    <text evidence="6">The sequence shown here is derived from an EMBL/GenBank/DDBJ whole genome shotgun (WGS) entry which is preliminary data.</text>
</comment>
<dbReference type="SUPFAM" id="SSF51735">
    <property type="entry name" value="NAD(P)-binding Rossmann-fold domains"/>
    <property type="match status" value="1"/>
</dbReference>
<dbReference type="InterPro" id="IPR020904">
    <property type="entry name" value="Sc_DH/Rdtase_CS"/>
</dbReference>
<name>A0ABP8S3R1_9PSEU</name>
<dbReference type="PROSITE" id="PS00061">
    <property type="entry name" value="ADH_SHORT"/>
    <property type="match status" value="1"/>
</dbReference>
<dbReference type="PANTHER" id="PTHR24321">
    <property type="entry name" value="DEHYDROGENASES, SHORT CHAIN"/>
    <property type="match status" value="1"/>
</dbReference>
<dbReference type="PRINTS" id="PR00081">
    <property type="entry name" value="GDHRDH"/>
</dbReference>
<accession>A0ABP8S3R1</accession>
<evidence type="ECO:0000313" key="6">
    <source>
        <dbReference type="EMBL" id="GAA4558344.1"/>
    </source>
</evidence>
<dbReference type="CDD" id="cd05233">
    <property type="entry name" value="SDR_c"/>
    <property type="match status" value="1"/>
</dbReference>
<keyword evidence="2" id="KW-0560">Oxidoreductase</keyword>
<dbReference type="EMBL" id="BAABGT010000110">
    <property type="protein sequence ID" value="GAA4558344.1"/>
    <property type="molecule type" value="Genomic_DNA"/>
</dbReference>
<dbReference type="RefSeq" id="WP_345426760.1">
    <property type="nucleotide sequence ID" value="NZ_BAABGT010000110.1"/>
</dbReference>
<protein>
    <submittedName>
        <fullName evidence="6">Mycofactocin-coupled SDR family oxidoreductase</fullName>
    </submittedName>
</protein>
<dbReference type="InterPro" id="IPR023985">
    <property type="entry name" value="SDR_subfam_1"/>
</dbReference>
<dbReference type="InterPro" id="IPR036291">
    <property type="entry name" value="NAD(P)-bd_dom_sf"/>
</dbReference>
<dbReference type="Gene3D" id="3.40.50.720">
    <property type="entry name" value="NAD(P)-binding Rossmann-like Domain"/>
    <property type="match status" value="1"/>
</dbReference>
<evidence type="ECO:0000313" key="7">
    <source>
        <dbReference type="Proteomes" id="UP001501598"/>
    </source>
</evidence>